<proteinExistence type="predicted"/>
<dbReference type="PANTHER" id="PTHR32091">
    <property type="entry name" value="EUKARYOTIC TRANSLATION INITIATION FACTOR 4B"/>
    <property type="match status" value="1"/>
</dbReference>
<reference evidence="2" key="1">
    <citation type="journal article" date="2021" name="Front. Plant Sci.">
        <title>Chromosome-Scale Genome Assembly for Chinese Sour Jujube and Insights Into Its Genome Evolution and Domestication Signature.</title>
        <authorList>
            <person name="Shen L.-Y."/>
            <person name="Luo H."/>
            <person name="Wang X.-L."/>
            <person name="Wang X.-M."/>
            <person name="Qiu X.-J."/>
            <person name="Liu H."/>
            <person name="Zhou S.-S."/>
            <person name="Jia K.-H."/>
            <person name="Nie S."/>
            <person name="Bao Y.-T."/>
            <person name="Zhang R.-G."/>
            <person name="Yun Q.-Z."/>
            <person name="Chai Y.-H."/>
            <person name="Lu J.-Y."/>
            <person name="Li Y."/>
            <person name="Zhao S.-W."/>
            <person name="Mao J.-F."/>
            <person name="Jia S.-G."/>
            <person name="Mao Y.-M."/>
        </authorList>
    </citation>
    <scope>NUCLEOTIDE SEQUENCE</scope>
    <source>
        <strain evidence="2">AT0</strain>
        <tissue evidence="2">Leaf</tissue>
    </source>
</reference>
<dbReference type="InterPro" id="IPR010433">
    <property type="entry name" value="EIF-4B_pln"/>
</dbReference>
<evidence type="ECO:0000313" key="3">
    <source>
        <dbReference type="Proteomes" id="UP000813462"/>
    </source>
</evidence>
<dbReference type="Proteomes" id="UP000813462">
    <property type="component" value="Unassembled WGS sequence"/>
</dbReference>
<dbReference type="GO" id="GO:0003743">
    <property type="term" value="F:translation initiation factor activity"/>
    <property type="evidence" value="ECO:0007669"/>
    <property type="project" value="InterPro"/>
</dbReference>
<gene>
    <name evidence="2" type="ORF">FEM48_Zijuj01G0136900</name>
</gene>
<feature type="compositionally biased region" description="Basic and acidic residues" evidence="1">
    <location>
        <begin position="86"/>
        <end position="96"/>
    </location>
</feature>
<feature type="compositionally biased region" description="Polar residues" evidence="1">
    <location>
        <begin position="385"/>
        <end position="402"/>
    </location>
</feature>
<feature type="compositionally biased region" description="Polar residues" evidence="1">
    <location>
        <begin position="44"/>
        <end position="54"/>
    </location>
</feature>
<dbReference type="EMBL" id="JAEACU010000001">
    <property type="protein sequence ID" value="KAH7545845.1"/>
    <property type="molecule type" value="Genomic_DNA"/>
</dbReference>
<dbReference type="GO" id="GO:0003729">
    <property type="term" value="F:mRNA binding"/>
    <property type="evidence" value="ECO:0007669"/>
    <property type="project" value="TreeGrafter"/>
</dbReference>
<feature type="region of interest" description="Disordered" evidence="1">
    <location>
        <begin position="222"/>
        <end position="264"/>
    </location>
</feature>
<sequence length="620" mass="68206">MSKKKVSGNTMTLKDFHGGSIPTDLPLPSAPGVVIRPSDRSTFDRSNSWVNPTGRSDHRSRPHTSPATRHLDDKAPFLSHTAHIGRNFDEDERKPLDGVSAPRRTISDESIRVNPARAELKQESSPTGAGLRGRQGWAPTPQPPSGTVNSYSGKVNEVTRGGLNSPNLDSNVGQGGASGAHPNAWAAKKEAAGGVAEQVQSAWPAPSAASKLAHASALEKVSSGRWQSKHSSHFQADVEVMRSSEVESGSHSKSVINSSHNRVDVTGGDYYDANLAGHAERGLTIDGSVQGVRKELPDYERARAPLNSDVKERNITSYNDRRQPDHVDGKFSGPEHQSSTLSDSTMRPKLRLLPRTKPVEGLESPVADHTQAYQQATESGRAENFNDSYRNISPATPGTTGAESEKLAVERPKLNLKPRSQPLEHLEGNVERDRNALFGGARPRELVLKERGADDPHDSVQHSEKVEHHVPRMERVPAHANASRYSERTENYHVDQRIGKKVERRDNRADVDRVDMQKRNWRNENRRIHRDTERQLQQPDRPPSPETWRKPIEMPKPSSTDGAGLRHGKAASAVELAQAFSRSVSDPNTDRFSGQKGIPGRGQLPFSRLMGTSRPQINGY</sequence>
<evidence type="ECO:0000256" key="1">
    <source>
        <dbReference type="SAM" id="MobiDB-lite"/>
    </source>
</evidence>
<feature type="region of interest" description="Disordered" evidence="1">
    <location>
        <begin position="481"/>
        <end position="620"/>
    </location>
</feature>
<feature type="compositionally biased region" description="Polar residues" evidence="1">
    <location>
        <begin position="335"/>
        <end position="345"/>
    </location>
</feature>
<protein>
    <submittedName>
        <fullName evidence="2">Uncharacterized protein</fullName>
    </submittedName>
</protein>
<feature type="region of interest" description="Disordered" evidence="1">
    <location>
        <begin position="303"/>
        <end position="409"/>
    </location>
</feature>
<feature type="compositionally biased region" description="Polar residues" evidence="1">
    <location>
        <begin position="162"/>
        <end position="172"/>
    </location>
</feature>
<dbReference type="OrthoDB" id="48651at2759"/>
<feature type="compositionally biased region" description="Polar residues" evidence="1">
    <location>
        <begin position="580"/>
        <end position="592"/>
    </location>
</feature>
<evidence type="ECO:0000313" key="2">
    <source>
        <dbReference type="EMBL" id="KAH7545845.1"/>
    </source>
</evidence>
<accession>A0A978W1L1</accession>
<dbReference type="AlphaFoldDB" id="A0A978W1L1"/>
<organism evidence="2 3">
    <name type="scientific">Ziziphus jujuba var. spinosa</name>
    <dbReference type="NCBI Taxonomy" id="714518"/>
    <lineage>
        <taxon>Eukaryota</taxon>
        <taxon>Viridiplantae</taxon>
        <taxon>Streptophyta</taxon>
        <taxon>Embryophyta</taxon>
        <taxon>Tracheophyta</taxon>
        <taxon>Spermatophyta</taxon>
        <taxon>Magnoliopsida</taxon>
        <taxon>eudicotyledons</taxon>
        <taxon>Gunneridae</taxon>
        <taxon>Pentapetalae</taxon>
        <taxon>rosids</taxon>
        <taxon>fabids</taxon>
        <taxon>Rosales</taxon>
        <taxon>Rhamnaceae</taxon>
        <taxon>Paliureae</taxon>
        <taxon>Ziziphus</taxon>
    </lineage>
</organism>
<feature type="compositionally biased region" description="Basic and acidic residues" evidence="1">
    <location>
        <begin position="239"/>
        <end position="250"/>
    </location>
</feature>
<name>A0A978W1L1_ZIZJJ</name>
<comment type="caution">
    <text evidence="2">The sequence shown here is derived from an EMBL/GenBank/DDBJ whole genome shotgun (WGS) entry which is preliminary data.</text>
</comment>
<feature type="region of interest" description="Disordered" evidence="1">
    <location>
        <begin position="1"/>
        <end position="199"/>
    </location>
</feature>
<feature type="compositionally biased region" description="Basic and acidic residues" evidence="1">
    <location>
        <begin position="303"/>
        <end position="329"/>
    </location>
</feature>
<feature type="compositionally biased region" description="Basic and acidic residues" evidence="1">
    <location>
        <begin position="485"/>
        <end position="534"/>
    </location>
</feature>
<dbReference type="PANTHER" id="PTHR32091:SF4">
    <property type="entry name" value="OS07G0546100 PROTEIN"/>
    <property type="match status" value="1"/>
</dbReference>